<dbReference type="Proteomes" id="UP000235653">
    <property type="component" value="Unassembled WGS sequence"/>
</dbReference>
<evidence type="ECO:0000313" key="2">
    <source>
        <dbReference type="EMBL" id="PPD57769.1"/>
    </source>
</evidence>
<dbReference type="InterPro" id="IPR013429">
    <property type="entry name" value="Regulatory_FmdB_Zinc_ribbon"/>
</dbReference>
<evidence type="ECO:0000259" key="1">
    <source>
        <dbReference type="SMART" id="SM00834"/>
    </source>
</evidence>
<dbReference type="RefSeq" id="WP_102330780.1">
    <property type="nucleotide sequence ID" value="NZ_CP058566.2"/>
</dbReference>
<dbReference type="OrthoDB" id="9813321at2"/>
<dbReference type="Pfam" id="PF09723">
    <property type="entry name" value="Zn_ribbon_8"/>
    <property type="match status" value="1"/>
</dbReference>
<dbReference type="AlphaFoldDB" id="A0A2P5P666"/>
<gene>
    <name evidence="2" type="ORF">JP09_008520</name>
</gene>
<reference evidence="2 3" key="1">
    <citation type="journal article" date="2017" name="ISME J.">
        <title>Grape pomace compost harbors organohalide-respiring Dehalogenimonas species with novel reductive dehalogenase genes.</title>
        <authorList>
            <person name="Yang Y."/>
            <person name="Higgins S.A."/>
            <person name="Yan J."/>
            <person name="Simsir B."/>
            <person name="Chourey K."/>
            <person name="Iyer R."/>
            <person name="Hettich R.L."/>
            <person name="Baldwin B."/>
            <person name="Ogles D.M."/>
            <person name="Loffler F.E."/>
        </authorList>
    </citation>
    <scope>NUCLEOTIDE SEQUENCE [LARGE SCALE GENOMIC DNA]</scope>
    <source>
        <strain evidence="2 3">GP</strain>
    </source>
</reference>
<name>A0A2P5P666_9CHLR</name>
<feature type="domain" description="Putative regulatory protein FmdB zinc ribbon" evidence="1">
    <location>
        <begin position="1"/>
        <end position="42"/>
    </location>
</feature>
<evidence type="ECO:0000313" key="3">
    <source>
        <dbReference type="Proteomes" id="UP000235653"/>
    </source>
</evidence>
<keyword evidence="3" id="KW-1185">Reference proteome</keyword>
<dbReference type="EMBL" id="JQAN02000011">
    <property type="protein sequence ID" value="PPD57769.1"/>
    <property type="molecule type" value="Genomic_DNA"/>
</dbReference>
<dbReference type="NCBIfam" id="TIGR02605">
    <property type="entry name" value="CxxC_CxxC_SSSS"/>
    <property type="match status" value="1"/>
</dbReference>
<accession>A0A2P5P666</accession>
<dbReference type="SMART" id="SM00834">
    <property type="entry name" value="CxxC_CXXC_SSSS"/>
    <property type="match status" value="1"/>
</dbReference>
<proteinExistence type="predicted"/>
<organism evidence="2 3">
    <name type="scientific">Dehalogenimonas etheniformans</name>
    <dbReference type="NCBI Taxonomy" id="1536648"/>
    <lineage>
        <taxon>Bacteria</taxon>
        <taxon>Bacillati</taxon>
        <taxon>Chloroflexota</taxon>
        <taxon>Dehalococcoidia</taxon>
        <taxon>Dehalococcoidales</taxon>
        <taxon>Dehalococcoidaceae</taxon>
        <taxon>Dehalogenimonas</taxon>
    </lineage>
</organism>
<dbReference type="Gene3D" id="2.20.28.30">
    <property type="entry name" value="RNA polymerase ii, chain L"/>
    <property type="match status" value="1"/>
</dbReference>
<sequence length="65" mass="7441">MPLYDYVCKSCKKKFEELRRFSDTKPVTCPKCGSTDCEKKPATFITTDNLGLSKTPRGKAPWEYT</sequence>
<comment type="caution">
    <text evidence="2">The sequence shown here is derived from an EMBL/GenBank/DDBJ whole genome shotgun (WGS) entry which is preliminary data.</text>
</comment>
<protein>
    <submittedName>
        <fullName evidence="2">Zinc ribbon domain-containing protein</fullName>
    </submittedName>
</protein>